<dbReference type="EMBL" id="BGPR01000604">
    <property type="protein sequence ID" value="GBM28133.1"/>
    <property type="molecule type" value="Genomic_DNA"/>
</dbReference>
<name>A0A4Y2EG48_ARAVE</name>
<dbReference type="Proteomes" id="UP000499080">
    <property type="component" value="Unassembled WGS sequence"/>
</dbReference>
<evidence type="ECO:0000313" key="2">
    <source>
        <dbReference type="Proteomes" id="UP000499080"/>
    </source>
</evidence>
<protein>
    <submittedName>
        <fullName evidence="1">Uncharacterized protein</fullName>
    </submittedName>
</protein>
<evidence type="ECO:0000313" key="1">
    <source>
        <dbReference type="EMBL" id="GBM28133.1"/>
    </source>
</evidence>
<accession>A0A4Y2EG48</accession>
<sequence>MLQSALPAASIPPYSSSHPSPPSPLWRLLLFGDSNFPFPPCFLHSDSHAHSPSPTLHPQTGDLSPARRIVFHFYGRNGMNGNPATLEFQTLPQSTQLSSGFHIDERVWHPVFQKNCIGTLVNVRLNSSHSPF</sequence>
<organism evidence="1 2">
    <name type="scientific">Araneus ventricosus</name>
    <name type="common">Orbweaver spider</name>
    <name type="synonym">Epeira ventricosa</name>
    <dbReference type="NCBI Taxonomy" id="182803"/>
    <lineage>
        <taxon>Eukaryota</taxon>
        <taxon>Metazoa</taxon>
        <taxon>Ecdysozoa</taxon>
        <taxon>Arthropoda</taxon>
        <taxon>Chelicerata</taxon>
        <taxon>Arachnida</taxon>
        <taxon>Araneae</taxon>
        <taxon>Araneomorphae</taxon>
        <taxon>Entelegynae</taxon>
        <taxon>Araneoidea</taxon>
        <taxon>Araneidae</taxon>
        <taxon>Araneus</taxon>
    </lineage>
</organism>
<reference evidence="1 2" key="1">
    <citation type="journal article" date="2019" name="Sci. Rep.">
        <title>Orb-weaving spider Araneus ventricosus genome elucidates the spidroin gene catalogue.</title>
        <authorList>
            <person name="Kono N."/>
            <person name="Nakamura H."/>
            <person name="Ohtoshi R."/>
            <person name="Moran D.A.P."/>
            <person name="Shinohara A."/>
            <person name="Yoshida Y."/>
            <person name="Fujiwara M."/>
            <person name="Mori M."/>
            <person name="Tomita M."/>
            <person name="Arakawa K."/>
        </authorList>
    </citation>
    <scope>NUCLEOTIDE SEQUENCE [LARGE SCALE GENOMIC DNA]</scope>
</reference>
<gene>
    <name evidence="1" type="ORF">AVEN_224191_1</name>
</gene>
<dbReference type="AlphaFoldDB" id="A0A4Y2EG48"/>
<keyword evidence="2" id="KW-1185">Reference proteome</keyword>
<proteinExistence type="predicted"/>
<comment type="caution">
    <text evidence="1">The sequence shown here is derived from an EMBL/GenBank/DDBJ whole genome shotgun (WGS) entry which is preliminary data.</text>
</comment>